<evidence type="ECO:0000259" key="1">
    <source>
        <dbReference type="Pfam" id="PF07872"/>
    </source>
</evidence>
<comment type="caution">
    <text evidence="2">The sequence shown here is derived from an EMBL/GenBank/DDBJ whole genome shotgun (WGS) entry which is preliminary data.</text>
</comment>
<dbReference type="PATRIC" id="fig|1396.535.peg.1458"/>
<evidence type="ECO:0000313" key="2">
    <source>
        <dbReference type="EMBL" id="KZD58091.1"/>
    </source>
</evidence>
<dbReference type="Pfam" id="PF07872">
    <property type="entry name" value="DUF1659"/>
    <property type="match status" value="1"/>
</dbReference>
<proteinExistence type="predicted"/>
<name>A0A162P035_BACCE</name>
<dbReference type="RefSeq" id="WP_061679374.1">
    <property type="nucleotide sequence ID" value="NZ_LJKE01000084.1"/>
</dbReference>
<reference evidence="2 3" key="1">
    <citation type="submission" date="2015-09" db="EMBL/GenBank/DDBJ databases">
        <title>Bacillus cereus food isolates.</title>
        <authorList>
            <person name="Boekhorst J."/>
        </authorList>
    </citation>
    <scope>NUCLEOTIDE SEQUENCE [LARGE SCALE GENOMIC DNA]</scope>
    <source>
        <strain evidence="2 3">B4088</strain>
    </source>
</reference>
<dbReference type="EMBL" id="LJKE01000084">
    <property type="protein sequence ID" value="KZD58091.1"/>
    <property type="molecule type" value="Genomic_DNA"/>
</dbReference>
<dbReference type="GeneID" id="92803503"/>
<organism evidence="2 3">
    <name type="scientific">Bacillus cereus</name>
    <dbReference type="NCBI Taxonomy" id="1396"/>
    <lineage>
        <taxon>Bacteria</taxon>
        <taxon>Bacillati</taxon>
        <taxon>Bacillota</taxon>
        <taxon>Bacilli</taxon>
        <taxon>Bacillales</taxon>
        <taxon>Bacillaceae</taxon>
        <taxon>Bacillus</taxon>
        <taxon>Bacillus cereus group</taxon>
    </lineage>
</organism>
<gene>
    <name evidence="2" type="ORF">B4088_4373</name>
</gene>
<dbReference type="InterPro" id="IPR012454">
    <property type="entry name" value="DUF1659"/>
</dbReference>
<dbReference type="Proteomes" id="UP000076482">
    <property type="component" value="Unassembled WGS sequence"/>
</dbReference>
<accession>A0A162P035</accession>
<evidence type="ECO:0000313" key="3">
    <source>
        <dbReference type="Proteomes" id="UP000076482"/>
    </source>
</evidence>
<dbReference type="AlphaFoldDB" id="A0A162P035"/>
<protein>
    <recommendedName>
        <fullName evidence="1">DUF1659 domain-containing protein</fullName>
    </recommendedName>
</protein>
<sequence>MAVETIVMDLTLRLVLNSGLDKNGKTVFKHKQFKRVKTNANLEQVQNVARALASVQASPLHAIQLVSTSDLSNL</sequence>
<feature type="domain" description="DUF1659" evidence="1">
    <location>
        <begin position="2"/>
        <end position="73"/>
    </location>
</feature>